<dbReference type="AlphaFoldDB" id="A0A6G1EI43"/>
<evidence type="ECO:0000313" key="2">
    <source>
        <dbReference type="EMBL" id="KAF0924407.1"/>
    </source>
</evidence>
<feature type="compositionally biased region" description="Basic residues" evidence="1">
    <location>
        <begin position="60"/>
        <end position="78"/>
    </location>
</feature>
<dbReference type="Proteomes" id="UP000479710">
    <property type="component" value="Unassembled WGS sequence"/>
</dbReference>
<organism evidence="2 3">
    <name type="scientific">Oryza meyeriana var. granulata</name>
    <dbReference type="NCBI Taxonomy" id="110450"/>
    <lineage>
        <taxon>Eukaryota</taxon>
        <taxon>Viridiplantae</taxon>
        <taxon>Streptophyta</taxon>
        <taxon>Embryophyta</taxon>
        <taxon>Tracheophyta</taxon>
        <taxon>Spermatophyta</taxon>
        <taxon>Magnoliopsida</taxon>
        <taxon>Liliopsida</taxon>
        <taxon>Poales</taxon>
        <taxon>Poaceae</taxon>
        <taxon>BOP clade</taxon>
        <taxon>Oryzoideae</taxon>
        <taxon>Oryzeae</taxon>
        <taxon>Oryzinae</taxon>
        <taxon>Oryza</taxon>
        <taxon>Oryza meyeriana</taxon>
    </lineage>
</organism>
<evidence type="ECO:0000256" key="1">
    <source>
        <dbReference type="SAM" id="MobiDB-lite"/>
    </source>
</evidence>
<feature type="region of interest" description="Disordered" evidence="1">
    <location>
        <begin position="1"/>
        <end position="86"/>
    </location>
</feature>
<feature type="compositionally biased region" description="Acidic residues" evidence="1">
    <location>
        <begin position="13"/>
        <end position="25"/>
    </location>
</feature>
<gene>
    <name evidence="2" type="ORF">E2562_010075</name>
</gene>
<sequence>MERREAEEASQLMEEEVVEMASGEEVEPRRVEGGGRTNSGIWGDMEAAPVRGGGTGSARSPRRRPARRRKGYSSRWRARGSGAGGS</sequence>
<reference evidence="2 3" key="1">
    <citation type="submission" date="2019-11" db="EMBL/GenBank/DDBJ databases">
        <title>Whole genome sequence of Oryza granulata.</title>
        <authorList>
            <person name="Li W."/>
        </authorList>
    </citation>
    <scope>NUCLEOTIDE SEQUENCE [LARGE SCALE GENOMIC DNA]</scope>
    <source>
        <strain evidence="3">cv. Menghai</strain>
        <tissue evidence="2">Leaf</tissue>
    </source>
</reference>
<keyword evidence="3" id="KW-1185">Reference proteome</keyword>
<proteinExistence type="predicted"/>
<protein>
    <submittedName>
        <fullName evidence="2">Uncharacterized protein</fullName>
    </submittedName>
</protein>
<accession>A0A6G1EI43</accession>
<evidence type="ECO:0000313" key="3">
    <source>
        <dbReference type="Proteomes" id="UP000479710"/>
    </source>
</evidence>
<name>A0A6G1EI43_9ORYZ</name>
<dbReference type="EMBL" id="SPHZ02000003">
    <property type="protein sequence ID" value="KAF0924407.1"/>
    <property type="molecule type" value="Genomic_DNA"/>
</dbReference>
<comment type="caution">
    <text evidence="2">The sequence shown here is derived from an EMBL/GenBank/DDBJ whole genome shotgun (WGS) entry which is preliminary data.</text>
</comment>